<keyword evidence="2" id="KW-0812">Transmembrane</keyword>
<evidence type="ECO:0000256" key="1">
    <source>
        <dbReference type="ARBA" id="ARBA00004167"/>
    </source>
</evidence>
<evidence type="ECO:0000313" key="4">
    <source>
        <dbReference type="EMBL" id="KAK4538841.1"/>
    </source>
</evidence>
<gene>
    <name evidence="4" type="ORF">CDCA_CDCA20G4866</name>
</gene>
<organism evidence="4 5">
    <name type="scientific">Cyanidium caldarium</name>
    <name type="common">Red alga</name>
    <dbReference type="NCBI Taxonomy" id="2771"/>
    <lineage>
        <taxon>Eukaryota</taxon>
        <taxon>Rhodophyta</taxon>
        <taxon>Bangiophyceae</taxon>
        <taxon>Cyanidiales</taxon>
        <taxon>Cyanidiaceae</taxon>
        <taxon>Cyanidium</taxon>
    </lineage>
</organism>
<name>A0AAV9J3J1_CYACA</name>
<dbReference type="Proteomes" id="UP001301350">
    <property type="component" value="Unassembled WGS sequence"/>
</dbReference>
<dbReference type="Pfam" id="PF13704">
    <property type="entry name" value="Glyco_tranf_2_4"/>
    <property type="match status" value="1"/>
</dbReference>
<evidence type="ECO:0000256" key="2">
    <source>
        <dbReference type="ARBA" id="ARBA00022692"/>
    </source>
</evidence>
<keyword evidence="3" id="KW-0472">Membrane</keyword>
<dbReference type="GO" id="GO:0016020">
    <property type="term" value="C:membrane"/>
    <property type="evidence" value="ECO:0007669"/>
    <property type="project" value="UniProtKB-SubCell"/>
</dbReference>
<comment type="subcellular location">
    <subcellularLocation>
        <location evidence="1">Membrane</location>
        <topology evidence="1">Single-pass membrane protein</topology>
    </subcellularLocation>
</comment>
<keyword evidence="3" id="KW-1133">Transmembrane helix</keyword>
<dbReference type="PANTHER" id="PTHR21461:SF69">
    <property type="entry name" value="GLYCOSYLTRANSFERASE FAMILY 92 PROTEIN"/>
    <property type="match status" value="1"/>
</dbReference>
<evidence type="ECO:0000256" key="3">
    <source>
        <dbReference type="ARBA" id="ARBA00022989"/>
    </source>
</evidence>
<dbReference type="GO" id="GO:0016757">
    <property type="term" value="F:glycosyltransferase activity"/>
    <property type="evidence" value="ECO:0007669"/>
    <property type="project" value="TreeGrafter"/>
</dbReference>
<keyword evidence="5" id="KW-1185">Reference proteome</keyword>
<comment type="caution">
    <text evidence="4">The sequence shown here is derived from an EMBL/GenBank/DDBJ whole genome shotgun (WGS) entry which is preliminary data.</text>
</comment>
<dbReference type="AlphaFoldDB" id="A0AAV9J3J1"/>
<proteinExistence type="predicted"/>
<protein>
    <recommendedName>
        <fullName evidence="6">Glycosyltransferase family 92 protein</fullName>
    </recommendedName>
</protein>
<evidence type="ECO:0008006" key="6">
    <source>
        <dbReference type="Google" id="ProtNLM"/>
    </source>
</evidence>
<reference evidence="4 5" key="1">
    <citation type="submission" date="2022-07" db="EMBL/GenBank/DDBJ databases">
        <title>Genome-wide signatures of adaptation to extreme environments.</title>
        <authorList>
            <person name="Cho C.H."/>
            <person name="Yoon H.S."/>
        </authorList>
    </citation>
    <scope>NUCLEOTIDE SEQUENCE [LARGE SCALE GENOMIC DNA]</scope>
    <source>
        <strain evidence="4 5">DBV 063 E5</strain>
    </source>
</reference>
<dbReference type="EMBL" id="JANCYW010000020">
    <property type="protein sequence ID" value="KAK4538841.1"/>
    <property type="molecule type" value="Genomic_DNA"/>
</dbReference>
<sequence length="447" mass="50588">MKLSSPVITPLRRFCGMRRTQFAILVLVLLIILTVGATRQCPLLPDHHPGSAQAGEGWVAAPDQDGRAAVRASLSRQVSHMCEFFVERQHACRRDYNCLLRLLARQPPERLLRPVRRCWRLLGGMWKRTSVPLAVRLCTSTNSYRRVTPEILERVMSVNGCPRLGKYVWFQILIRNEARLLTENLLYHLSLGVEHFIIHDHGSSDNLLEALQPFMARGLVTYRTLPAGRVLPWVYDQGVDIARQQGVRWVFAIDTDELVVSNRSTCLAPILQGVEQQHADTVGSFAINWRMVGRDPLLDTSGMLQPERSALSIGEADQHIKSFVRPDRSLHYLDPHHVNHPAPYVCVSPNGNTVHGPFHIPPDAEDTALLHFFGKSPAEWVRKRMRGRGDMDNDALKLEQHHFYNDNALSILQEWSSMKIASPLPDHPLTASLTNNVQRLRQAIEGA</sequence>
<accession>A0AAV9J3J1</accession>
<dbReference type="PANTHER" id="PTHR21461">
    <property type="entry name" value="GLYCOSYLTRANSFERASE FAMILY 92 PROTEIN"/>
    <property type="match status" value="1"/>
</dbReference>
<evidence type="ECO:0000313" key="5">
    <source>
        <dbReference type="Proteomes" id="UP001301350"/>
    </source>
</evidence>
<dbReference type="GO" id="GO:0005737">
    <property type="term" value="C:cytoplasm"/>
    <property type="evidence" value="ECO:0007669"/>
    <property type="project" value="TreeGrafter"/>
</dbReference>